<dbReference type="InterPro" id="IPR043128">
    <property type="entry name" value="Rev_trsase/Diguanyl_cyclase"/>
</dbReference>
<dbReference type="SMART" id="SM00267">
    <property type="entry name" value="GGDEF"/>
    <property type="match status" value="1"/>
</dbReference>
<feature type="transmembrane region" description="Helical" evidence="1">
    <location>
        <begin position="194"/>
        <end position="215"/>
    </location>
</feature>
<keyword evidence="1" id="KW-0472">Membrane</keyword>
<dbReference type="SUPFAM" id="SSF55073">
    <property type="entry name" value="Nucleotide cyclase"/>
    <property type="match status" value="1"/>
</dbReference>
<gene>
    <name evidence="3" type="ORF">MMF98_02810</name>
</gene>
<keyword evidence="3" id="KW-0548">Nucleotidyltransferase</keyword>
<feature type="transmembrane region" description="Helical" evidence="1">
    <location>
        <begin position="221"/>
        <end position="241"/>
    </location>
</feature>
<dbReference type="GO" id="GO:0052621">
    <property type="term" value="F:diguanylate cyclase activity"/>
    <property type="evidence" value="ECO:0007669"/>
    <property type="project" value="UniProtKB-EC"/>
</dbReference>
<evidence type="ECO:0000259" key="2">
    <source>
        <dbReference type="PROSITE" id="PS50887"/>
    </source>
</evidence>
<dbReference type="InterPro" id="IPR000160">
    <property type="entry name" value="GGDEF_dom"/>
</dbReference>
<keyword evidence="1" id="KW-1133">Transmembrane helix</keyword>
<dbReference type="Proteomes" id="UP001139447">
    <property type="component" value="Unassembled WGS sequence"/>
</dbReference>
<dbReference type="PROSITE" id="PS50887">
    <property type="entry name" value="GGDEF"/>
    <property type="match status" value="1"/>
</dbReference>
<dbReference type="Gene3D" id="3.30.70.270">
    <property type="match status" value="1"/>
</dbReference>
<evidence type="ECO:0000313" key="4">
    <source>
        <dbReference type="Proteomes" id="UP001139447"/>
    </source>
</evidence>
<reference evidence="3" key="1">
    <citation type="submission" date="2022-03" db="EMBL/GenBank/DDBJ databases">
        <authorList>
            <person name="Woo C.Y."/>
        </authorList>
    </citation>
    <scope>NUCLEOTIDE SEQUENCE</scope>
    <source>
        <strain evidence="3">CYS-02</strain>
    </source>
</reference>
<keyword evidence="3" id="KW-0808">Transferase</keyword>
<sequence length="555" mass="60685">MRLEATQSLVNLADESEFWVDETGMLGIDALEQRQARLPFRLRHVDQPHLIDGKALWLRFDVRMEDTSVRWQLELPLAGVDLATLYYRDDQGHWVVQRAGDSLPLRAWPQAGRYPVFSLSNTPQKTTRYFLQIIHARVPFSAGLQIVSDSRMTTQHEKEQFFLGAYFGLAALVVVLAAANALAFRDSGFGSYAVYVALLAAAQAAFTGVAAQYLWPGYPQLSNAGVFFLPLMAAATGMWFVRTVTTPRQFSPALDRFVLALVGLLVAAGLIDVLFPTSEGFAVTNTLLTGSMLVMLSVIVLSVFEGDRDARWVALGFLPVMIAAMFPLLRNFGLISSGFLTEYGLTLGSAIETPILFYGLHRRLSVRREAQARARALSQTDPLTGLAHARILLLRLQGALVRAVRYHHQSGLLLVNLSNHGALLREHGGEAAERSLVLAASRLRAVARDVDTAARVGDHQFALLIEGPTTLQETQDIAMHAVARGLRESDILPGGASLKFHIAITMLPAGALDAQTLLARLQDELRQMEPDARKTIRVASFGAPPGAESPGPAFS</sequence>
<feature type="transmembrane region" description="Helical" evidence="1">
    <location>
        <begin position="281"/>
        <end position="304"/>
    </location>
</feature>
<keyword evidence="4" id="KW-1185">Reference proteome</keyword>
<dbReference type="Gene3D" id="2.60.40.2380">
    <property type="match status" value="1"/>
</dbReference>
<dbReference type="Pfam" id="PF07695">
    <property type="entry name" value="7TMR-DISM_7TM"/>
    <property type="match status" value="1"/>
</dbReference>
<dbReference type="EC" id="2.7.7.65" evidence="3"/>
<feature type="transmembrane region" description="Helical" evidence="1">
    <location>
        <begin position="311"/>
        <end position="329"/>
    </location>
</feature>
<dbReference type="RefSeq" id="WP_243304116.1">
    <property type="nucleotide sequence ID" value="NZ_JALGBI010000001.1"/>
</dbReference>
<protein>
    <submittedName>
        <fullName evidence="3">Diguanylate cyclase</fullName>
        <ecNumber evidence="3">2.7.7.65</ecNumber>
    </submittedName>
</protein>
<evidence type="ECO:0000313" key="3">
    <source>
        <dbReference type="EMBL" id="MCJ0762133.1"/>
    </source>
</evidence>
<dbReference type="InterPro" id="IPR050706">
    <property type="entry name" value="Cyclic-di-GMP_PDE-like"/>
</dbReference>
<dbReference type="PANTHER" id="PTHR33121:SF79">
    <property type="entry name" value="CYCLIC DI-GMP PHOSPHODIESTERASE PDED-RELATED"/>
    <property type="match status" value="1"/>
</dbReference>
<proteinExistence type="predicted"/>
<name>A0A9X1VRS1_9BURK</name>
<dbReference type="PANTHER" id="PTHR33121">
    <property type="entry name" value="CYCLIC DI-GMP PHOSPHODIESTERASE PDEF"/>
    <property type="match status" value="1"/>
</dbReference>
<keyword evidence="1" id="KW-0812">Transmembrane</keyword>
<dbReference type="GO" id="GO:0071111">
    <property type="term" value="F:cyclic-guanylate-specific phosphodiesterase activity"/>
    <property type="evidence" value="ECO:0007669"/>
    <property type="project" value="InterPro"/>
</dbReference>
<dbReference type="EMBL" id="JALGBI010000001">
    <property type="protein sequence ID" value="MCJ0762133.1"/>
    <property type="molecule type" value="Genomic_DNA"/>
</dbReference>
<dbReference type="InterPro" id="IPR011623">
    <property type="entry name" value="7TMR_DISM_rcpt_extracell_dom1"/>
</dbReference>
<dbReference type="Pfam" id="PF07696">
    <property type="entry name" value="7TMR-DISMED2"/>
    <property type="match status" value="1"/>
</dbReference>
<evidence type="ECO:0000256" key="1">
    <source>
        <dbReference type="SAM" id="Phobius"/>
    </source>
</evidence>
<accession>A0A9X1VRS1</accession>
<feature type="transmembrane region" description="Helical" evidence="1">
    <location>
        <begin position="161"/>
        <end position="182"/>
    </location>
</feature>
<feature type="transmembrane region" description="Helical" evidence="1">
    <location>
        <begin position="341"/>
        <end position="360"/>
    </location>
</feature>
<feature type="transmembrane region" description="Helical" evidence="1">
    <location>
        <begin position="253"/>
        <end position="275"/>
    </location>
</feature>
<dbReference type="InterPro" id="IPR029787">
    <property type="entry name" value="Nucleotide_cyclase"/>
</dbReference>
<dbReference type="InterPro" id="IPR011622">
    <property type="entry name" value="7TMR_DISM_rcpt_extracell_dom2"/>
</dbReference>
<feature type="domain" description="GGDEF" evidence="2">
    <location>
        <begin position="408"/>
        <end position="541"/>
    </location>
</feature>
<dbReference type="AlphaFoldDB" id="A0A9X1VRS1"/>
<dbReference type="Pfam" id="PF00990">
    <property type="entry name" value="GGDEF"/>
    <property type="match status" value="1"/>
</dbReference>
<comment type="caution">
    <text evidence="3">The sequence shown here is derived from an EMBL/GenBank/DDBJ whole genome shotgun (WGS) entry which is preliminary data.</text>
</comment>
<organism evidence="3 4">
    <name type="scientific">Variovorax terrae</name>
    <dbReference type="NCBI Taxonomy" id="2923278"/>
    <lineage>
        <taxon>Bacteria</taxon>
        <taxon>Pseudomonadati</taxon>
        <taxon>Pseudomonadota</taxon>
        <taxon>Betaproteobacteria</taxon>
        <taxon>Burkholderiales</taxon>
        <taxon>Comamonadaceae</taxon>
        <taxon>Variovorax</taxon>
    </lineage>
</organism>